<dbReference type="KEGG" id="iag:Igag_1285"/>
<dbReference type="Proteomes" id="UP000001304">
    <property type="component" value="Chromosome"/>
</dbReference>
<accession>E0SPN3</accession>
<evidence type="ECO:0000313" key="2">
    <source>
        <dbReference type="Proteomes" id="UP000001304"/>
    </source>
</evidence>
<proteinExistence type="predicted"/>
<dbReference type="HOGENOM" id="CLU_161775_0_0_2"/>
<protein>
    <submittedName>
        <fullName evidence="1">Uncharacterized protein</fullName>
    </submittedName>
</protein>
<evidence type="ECO:0000313" key="1">
    <source>
        <dbReference type="EMBL" id="ADM28089.1"/>
    </source>
</evidence>
<dbReference type="EMBL" id="CP002098">
    <property type="protein sequence ID" value="ADM28089.1"/>
    <property type="molecule type" value="Genomic_DNA"/>
</dbReference>
<keyword evidence="2" id="KW-1185">Reference proteome</keyword>
<sequence length="129" mass="14716">MYIVKCMPCPWYFHGVCTSPKLPDPTEDVVAVERCTSETAYRGCSLFVEPSNRITKKASPKKERLKIYAPIHAIPQGTGIECPYGEIVNIENGYSIAICKILERPLTKYELPLCNKYWRECPYRAITPI</sequence>
<gene>
    <name evidence="1" type="ordered locus">Igag_1285</name>
</gene>
<dbReference type="AlphaFoldDB" id="E0SPN3"/>
<organism evidence="1 2">
    <name type="scientific">Ignisphaera aggregans (strain DSM 17230 / JCM 13409 / AQ1.S1)</name>
    <dbReference type="NCBI Taxonomy" id="583356"/>
    <lineage>
        <taxon>Archaea</taxon>
        <taxon>Thermoproteota</taxon>
        <taxon>Thermoprotei</taxon>
        <taxon>Desulfurococcales</taxon>
        <taxon>Desulfurococcaceae</taxon>
        <taxon>Ignisphaera</taxon>
    </lineage>
</organism>
<name>E0SPN3_IGNAA</name>
<reference evidence="1 2" key="1">
    <citation type="journal article" date="2010" name="Stand. Genomic Sci.">
        <title>Complete genome sequence of Ignisphaera aggregans type strain (AQ1.S1).</title>
        <authorList>
            <person name="Goker M."/>
            <person name="Held B."/>
            <person name="Lapidus A."/>
            <person name="Nolan M."/>
            <person name="Spring S."/>
            <person name="Yasawong M."/>
            <person name="Lucas S."/>
            <person name="Glavina Del Rio T."/>
            <person name="Tice H."/>
            <person name="Cheng J.F."/>
            <person name="Goodwin L."/>
            <person name="Tapia R."/>
            <person name="Pitluck S."/>
            <person name="Liolios K."/>
            <person name="Ivanova N."/>
            <person name="Mavromatis K."/>
            <person name="Mikhailova N."/>
            <person name="Pati A."/>
            <person name="Chen A."/>
            <person name="Palaniappan K."/>
            <person name="Brambilla E."/>
            <person name="Land M."/>
            <person name="Hauser L."/>
            <person name="Chang Y.J."/>
            <person name="Jeffries C.D."/>
            <person name="Brettin T."/>
            <person name="Detter J.C."/>
            <person name="Han C."/>
            <person name="Rohde M."/>
            <person name="Sikorski J."/>
            <person name="Woyke T."/>
            <person name="Bristow J."/>
            <person name="Eisen J.A."/>
            <person name="Markowitz V."/>
            <person name="Hugenholtz P."/>
            <person name="Kyrpides N.C."/>
            <person name="Klenk H.P."/>
        </authorList>
    </citation>
    <scope>NUCLEOTIDE SEQUENCE [LARGE SCALE GENOMIC DNA]</scope>
    <source>
        <strain evidence="2">DSM 17230 / JCM 13409 / AQ1.S1</strain>
    </source>
</reference>
<dbReference type="BioCyc" id="IAGG583356:GHAH-1268-MONOMER"/>